<feature type="coiled-coil region" evidence="1">
    <location>
        <begin position="382"/>
        <end position="416"/>
    </location>
</feature>
<evidence type="ECO:0000313" key="3">
    <source>
        <dbReference type="Proteomes" id="UP000660262"/>
    </source>
</evidence>
<name>A0A830HDM7_9CHLO</name>
<evidence type="ECO:0000313" key="2">
    <source>
        <dbReference type="EMBL" id="GHP03681.1"/>
    </source>
</evidence>
<feature type="coiled-coil region" evidence="1">
    <location>
        <begin position="168"/>
        <end position="337"/>
    </location>
</feature>
<dbReference type="EMBL" id="BNJQ01000006">
    <property type="protein sequence ID" value="GHP03681.1"/>
    <property type="molecule type" value="Genomic_DNA"/>
</dbReference>
<dbReference type="AlphaFoldDB" id="A0A830HDM7"/>
<keyword evidence="1" id="KW-0175">Coiled coil</keyword>
<accession>A0A830HDM7</accession>
<protein>
    <submittedName>
        <fullName evidence="2">Unconventional myosin-Vc</fullName>
    </submittedName>
</protein>
<comment type="caution">
    <text evidence="2">The sequence shown here is derived from an EMBL/GenBank/DDBJ whole genome shotgun (WGS) entry which is preliminary data.</text>
</comment>
<evidence type="ECO:0000256" key="1">
    <source>
        <dbReference type="SAM" id="Coils"/>
    </source>
</evidence>
<keyword evidence="3" id="KW-1185">Reference proteome</keyword>
<organism evidence="2 3">
    <name type="scientific">Pycnococcus provasolii</name>
    <dbReference type="NCBI Taxonomy" id="41880"/>
    <lineage>
        <taxon>Eukaryota</taxon>
        <taxon>Viridiplantae</taxon>
        <taxon>Chlorophyta</taxon>
        <taxon>Pseudoscourfieldiophyceae</taxon>
        <taxon>Pseudoscourfieldiales</taxon>
        <taxon>Pycnococcaceae</taxon>
        <taxon>Pycnococcus</taxon>
    </lineage>
</organism>
<reference evidence="2" key="1">
    <citation type="submission" date="2020-10" db="EMBL/GenBank/DDBJ databases">
        <title>Unveiling of a novel bifunctional photoreceptor, Dualchrome1, isolated from a cosmopolitan green alga.</title>
        <authorList>
            <person name="Suzuki S."/>
            <person name="Kawachi M."/>
        </authorList>
    </citation>
    <scope>NUCLEOTIDE SEQUENCE</scope>
    <source>
        <strain evidence="2">NIES 2893</strain>
    </source>
</reference>
<sequence>MDFGSATQALSERTRELEFQLKQKDVELEDRGRLLFKTKNAIEALQMELGRAREEEKHTRETVQRAYDEQTSKLSQLEAQLQNCEFDLGQKNKQVLEMQRNNSALEGRITQLLGELDRARVSREDVERTLAERTSEDLEKAAQIVALQKALQQSSLDLEAESNKVDRCKRALDEKDALIKEFVEASRRLEHERASLENDMEKLKQKAAVDADSATHREKQLQMRLMDMEEEIKKVIQRARASENSLKKDVERRVEQITERLRDMADKETVREGKLRELTVQLNTAKDNADAEANRRLDVERTLAEASSLFKRELFAKNEELRELQKEVALLREYQRENVEHMARDIHDVKALVSAPQDLRVRSPLASNALADYVSENPATSVNDVERELRAIRTARESYQTAMLSAEEEKKGLLAQISSRLDRNSLLSRDDDRSHGRALEQWHSELTNRLGKATESLENISRDL</sequence>
<proteinExistence type="predicted"/>
<gene>
    <name evidence="2" type="ORF">PPROV_000243600</name>
</gene>
<dbReference type="OrthoDB" id="548729at2759"/>
<dbReference type="Proteomes" id="UP000660262">
    <property type="component" value="Unassembled WGS sequence"/>
</dbReference>
<feature type="coiled-coil region" evidence="1">
    <location>
        <begin position="35"/>
        <end position="94"/>
    </location>
</feature>